<organism evidence="1 2">
    <name type="scientific">Stylosanthes scabra</name>
    <dbReference type="NCBI Taxonomy" id="79078"/>
    <lineage>
        <taxon>Eukaryota</taxon>
        <taxon>Viridiplantae</taxon>
        <taxon>Streptophyta</taxon>
        <taxon>Embryophyta</taxon>
        <taxon>Tracheophyta</taxon>
        <taxon>Spermatophyta</taxon>
        <taxon>Magnoliopsida</taxon>
        <taxon>eudicotyledons</taxon>
        <taxon>Gunneridae</taxon>
        <taxon>Pentapetalae</taxon>
        <taxon>rosids</taxon>
        <taxon>fabids</taxon>
        <taxon>Fabales</taxon>
        <taxon>Fabaceae</taxon>
        <taxon>Papilionoideae</taxon>
        <taxon>50 kb inversion clade</taxon>
        <taxon>dalbergioids sensu lato</taxon>
        <taxon>Dalbergieae</taxon>
        <taxon>Pterocarpus clade</taxon>
        <taxon>Stylosanthes</taxon>
    </lineage>
</organism>
<gene>
    <name evidence="1" type="ORF">PIB30_034238</name>
</gene>
<evidence type="ECO:0000313" key="1">
    <source>
        <dbReference type="EMBL" id="MED6170759.1"/>
    </source>
</evidence>
<feature type="non-terminal residue" evidence="1">
    <location>
        <position position="1"/>
    </location>
</feature>
<name>A0ABU6VCG6_9FABA</name>
<evidence type="ECO:0000313" key="2">
    <source>
        <dbReference type="Proteomes" id="UP001341840"/>
    </source>
</evidence>
<protein>
    <submittedName>
        <fullName evidence="1">Uncharacterized protein</fullName>
    </submittedName>
</protein>
<accession>A0ABU6VCG6</accession>
<proteinExistence type="predicted"/>
<comment type="caution">
    <text evidence="1">The sequence shown here is derived from an EMBL/GenBank/DDBJ whole genome shotgun (WGS) entry which is preliminary data.</text>
</comment>
<dbReference type="Proteomes" id="UP001341840">
    <property type="component" value="Unassembled WGS sequence"/>
</dbReference>
<sequence>SFASKYTNQSKKPRSEQSHAIISLIKKLIKQIEHKFEERKGYPESETKKWTTYYLQSMRADAGKDEEDEDNISKLTNEFGSQHRGFCHESGGGSPHQHLISLRDT</sequence>
<keyword evidence="2" id="KW-1185">Reference proteome</keyword>
<dbReference type="EMBL" id="JASCZI010151193">
    <property type="protein sequence ID" value="MED6170759.1"/>
    <property type="molecule type" value="Genomic_DNA"/>
</dbReference>
<reference evidence="1 2" key="1">
    <citation type="journal article" date="2023" name="Plants (Basel)">
        <title>Bridging the Gap: Combining Genomics and Transcriptomics Approaches to Understand Stylosanthes scabra, an Orphan Legume from the Brazilian Caatinga.</title>
        <authorList>
            <person name="Ferreira-Neto J.R.C."/>
            <person name="da Silva M.D."/>
            <person name="Binneck E."/>
            <person name="de Melo N.F."/>
            <person name="da Silva R.H."/>
            <person name="de Melo A.L.T.M."/>
            <person name="Pandolfi V."/>
            <person name="Bustamante F.O."/>
            <person name="Brasileiro-Vidal A.C."/>
            <person name="Benko-Iseppon A.M."/>
        </authorList>
    </citation>
    <scope>NUCLEOTIDE SEQUENCE [LARGE SCALE GENOMIC DNA]</scope>
    <source>
        <tissue evidence="1">Leaves</tissue>
    </source>
</reference>